<dbReference type="Pfam" id="PF13879">
    <property type="entry name" value="Hmw_CFAP97"/>
    <property type="match status" value="1"/>
</dbReference>
<comment type="similarity">
    <text evidence="1">Belongs to the CFAP97 family.</text>
</comment>
<accession>A0A1R2BAV3</accession>
<reference evidence="2 3" key="1">
    <citation type="submission" date="2016-11" db="EMBL/GenBank/DDBJ databases">
        <title>The macronuclear genome of Stentor coeruleus: a giant cell with tiny introns.</title>
        <authorList>
            <person name="Slabodnick M."/>
            <person name="Ruby J.G."/>
            <person name="Reiff S.B."/>
            <person name="Swart E.C."/>
            <person name="Gosai S."/>
            <person name="Prabakaran S."/>
            <person name="Witkowska E."/>
            <person name="Larue G.E."/>
            <person name="Fisher S."/>
            <person name="Freeman R.M."/>
            <person name="Gunawardena J."/>
            <person name="Chu W."/>
            <person name="Stover N.A."/>
            <person name="Gregory B.D."/>
            <person name="Nowacki M."/>
            <person name="Derisi J."/>
            <person name="Roy S.W."/>
            <person name="Marshall W.F."/>
            <person name="Sood P."/>
        </authorList>
    </citation>
    <scope>NUCLEOTIDE SEQUENCE [LARGE SCALE GENOMIC DNA]</scope>
    <source>
        <strain evidence="2">WM001</strain>
    </source>
</reference>
<evidence type="ECO:0000313" key="3">
    <source>
        <dbReference type="Proteomes" id="UP000187209"/>
    </source>
</evidence>
<keyword evidence="3" id="KW-1185">Reference proteome</keyword>
<proteinExistence type="inferred from homology"/>
<protein>
    <submittedName>
        <fullName evidence="2">Uncharacterized protein</fullName>
    </submittedName>
</protein>
<evidence type="ECO:0000313" key="2">
    <source>
        <dbReference type="EMBL" id="OMJ73908.1"/>
    </source>
</evidence>
<organism evidence="2 3">
    <name type="scientific">Stentor coeruleus</name>
    <dbReference type="NCBI Taxonomy" id="5963"/>
    <lineage>
        <taxon>Eukaryota</taxon>
        <taxon>Sar</taxon>
        <taxon>Alveolata</taxon>
        <taxon>Ciliophora</taxon>
        <taxon>Postciliodesmatophora</taxon>
        <taxon>Heterotrichea</taxon>
        <taxon>Heterotrichida</taxon>
        <taxon>Stentoridae</taxon>
        <taxon>Stentor</taxon>
    </lineage>
</organism>
<dbReference type="PANTHER" id="PTHR33768:SF3">
    <property type="entry name" value="MIP11318P"/>
    <property type="match status" value="1"/>
</dbReference>
<dbReference type="InterPro" id="IPR038792">
    <property type="entry name" value="CFAP97D1/2"/>
</dbReference>
<dbReference type="InterPro" id="IPR029488">
    <property type="entry name" value="Hmw/CFAP97"/>
</dbReference>
<name>A0A1R2BAV3_9CILI</name>
<comment type="caution">
    <text evidence="2">The sequence shown here is derived from an EMBL/GenBank/DDBJ whole genome shotgun (WGS) entry which is preliminary data.</text>
</comment>
<evidence type="ECO:0000256" key="1">
    <source>
        <dbReference type="ARBA" id="ARBA00008315"/>
    </source>
</evidence>
<dbReference type="PANTHER" id="PTHR33768">
    <property type="entry name" value="MIP11318P"/>
    <property type="match status" value="1"/>
</dbReference>
<dbReference type="Proteomes" id="UP000187209">
    <property type="component" value="Unassembled WGS sequence"/>
</dbReference>
<dbReference type="OrthoDB" id="292876at2759"/>
<dbReference type="AlphaFoldDB" id="A0A1R2BAV3"/>
<gene>
    <name evidence="2" type="ORF">SteCoe_27290</name>
</gene>
<dbReference type="EMBL" id="MPUH01000787">
    <property type="protein sequence ID" value="OMJ73908.1"/>
    <property type="molecule type" value="Genomic_DNA"/>
</dbReference>
<sequence length="247" mass="29323">MLNSFSSKRSLSQKWNKHLLNLHYKKLSKVRTTIKNSSPNDYVHIRSNKKQEQLREGILKTERFTEIERENRILFEKMSYIMNSRSQPRVSSAKKSLNSHIRRKNSAKIANENLALLKRLKNKTPVYNCRQWDKDWKKNEKMIQSISEYPSKKYKVKNIQTQGLIEKGLVFRKGVYIGLMYFMVTIRRENEILKIVLQEPTESECYYLEVNYEDAWGIMRGKDDYEYLASLISIENGEIVLVNPDED</sequence>